<reference evidence="2" key="1">
    <citation type="journal article" date="2012" name="PLoS ONE">
        <title>Gene sets for utilization of primary and secondary nutrition supplies in the distal gut of endangered iberian lynx.</title>
        <authorList>
            <person name="Alcaide M."/>
            <person name="Messina E."/>
            <person name="Richter M."/>
            <person name="Bargiela R."/>
            <person name="Peplies J."/>
            <person name="Huws S.A."/>
            <person name="Newbold C.J."/>
            <person name="Golyshin P.N."/>
            <person name="Simon M.A."/>
            <person name="Lopez G."/>
            <person name="Yakimov M.M."/>
            <person name="Ferrer M."/>
        </authorList>
    </citation>
    <scope>NUCLEOTIDE SEQUENCE</scope>
</reference>
<protein>
    <recommendedName>
        <fullName evidence="1">DUF306 domain-containing protein</fullName>
    </recommendedName>
</protein>
<comment type="caution">
    <text evidence="2">The sequence shown here is derived from an EMBL/GenBank/DDBJ whole genome shotgun (WGS) entry which is preliminary data.</text>
</comment>
<evidence type="ECO:0000313" key="2">
    <source>
        <dbReference type="EMBL" id="EJX01062.1"/>
    </source>
</evidence>
<dbReference type="InterPro" id="IPR005184">
    <property type="entry name" value="DUF306_Meta_HslJ"/>
</dbReference>
<dbReference type="PROSITE" id="PS51257">
    <property type="entry name" value="PROKAR_LIPOPROTEIN"/>
    <property type="match status" value="1"/>
</dbReference>
<name>J9G1J5_9ZZZZ</name>
<gene>
    <name evidence="2" type="ORF">EVA_10832</name>
</gene>
<feature type="domain" description="DUF306" evidence="1">
    <location>
        <begin position="39"/>
        <end position="108"/>
    </location>
</feature>
<evidence type="ECO:0000259" key="1">
    <source>
        <dbReference type="Pfam" id="PF03724"/>
    </source>
</evidence>
<dbReference type="Gene3D" id="2.40.128.270">
    <property type="match status" value="1"/>
</dbReference>
<feature type="non-terminal residue" evidence="2">
    <location>
        <position position="112"/>
    </location>
</feature>
<proteinExistence type="predicted"/>
<accession>J9G1J5</accession>
<dbReference type="AlphaFoldDB" id="J9G1J5"/>
<dbReference type="EMBL" id="AMCI01003108">
    <property type="protein sequence ID" value="EJX01062.1"/>
    <property type="molecule type" value="Genomic_DNA"/>
</dbReference>
<sequence length="112" mass="11767">MNIKLLAAAPLLTMLAACSSLTAQPPQLTGRTLVWSDSPVAAVTPSITFHTNNDISGTSGCNLLTGQVQFDGTKVDFSRIGSTKRLCSPEEMSVEATFLDHLANTTDLVADG</sequence>
<dbReference type="Pfam" id="PF03724">
    <property type="entry name" value="META"/>
    <property type="match status" value="1"/>
</dbReference>
<dbReference type="InterPro" id="IPR053147">
    <property type="entry name" value="Hsp_HslJ-like"/>
</dbReference>
<dbReference type="InterPro" id="IPR038670">
    <property type="entry name" value="HslJ-like_sf"/>
</dbReference>
<organism evidence="2">
    <name type="scientific">gut metagenome</name>
    <dbReference type="NCBI Taxonomy" id="749906"/>
    <lineage>
        <taxon>unclassified sequences</taxon>
        <taxon>metagenomes</taxon>
        <taxon>organismal metagenomes</taxon>
    </lineage>
</organism>
<dbReference type="PANTHER" id="PTHR35535:SF1">
    <property type="entry name" value="HEAT SHOCK PROTEIN HSLJ"/>
    <property type="match status" value="1"/>
</dbReference>
<dbReference type="PANTHER" id="PTHR35535">
    <property type="entry name" value="HEAT SHOCK PROTEIN HSLJ"/>
    <property type="match status" value="1"/>
</dbReference>